<evidence type="ECO:0000313" key="3">
    <source>
        <dbReference type="EMBL" id="MCU9614344.1"/>
    </source>
</evidence>
<dbReference type="Proteomes" id="UP001209318">
    <property type="component" value="Unassembled WGS sequence"/>
</dbReference>
<evidence type="ECO:0000256" key="2">
    <source>
        <dbReference type="SAM" id="Phobius"/>
    </source>
</evidence>
<feature type="coiled-coil region" evidence="1">
    <location>
        <begin position="95"/>
        <end position="132"/>
    </location>
</feature>
<accession>A0AAE3IVV6</accession>
<keyword evidence="2" id="KW-0812">Transmembrane</keyword>
<dbReference type="EMBL" id="JAOUSF010000004">
    <property type="protein sequence ID" value="MCU9614344.1"/>
    <property type="molecule type" value="Genomic_DNA"/>
</dbReference>
<protein>
    <submittedName>
        <fullName evidence="3">Uncharacterized protein</fullName>
    </submittedName>
</protein>
<keyword evidence="2" id="KW-1133">Transmembrane helix</keyword>
<name>A0AAE3IVV6_9BACI</name>
<keyword evidence="4" id="KW-1185">Reference proteome</keyword>
<organism evidence="3 4">
    <name type="scientific">Perspicuibacillus lycopersici</name>
    <dbReference type="NCBI Taxonomy" id="1325689"/>
    <lineage>
        <taxon>Bacteria</taxon>
        <taxon>Bacillati</taxon>
        <taxon>Bacillota</taxon>
        <taxon>Bacilli</taxon>
        <taxon>Bacillales</taxon>
        <taxon>Bacillaceae</taxon>
        <taxon>Perspicuibacillus</taxon>
    </lineage>
</organism>
<keyword evidence="1" id="KW-0175">Coiled coil</keyword>
<sequence>MRKKVKDSLNALIGSEPIFSEAKQRELLRNIERPQKKRRSFYLTRITPILGFIAFLLVGSILFIDYLTKNQYSAESTVEQKSSEATSYEKQEEIVSANSVAANDLQKKVNELEKENASLQEAIRDKQNTESSQSTTPLYPSTNSLLQDLGYSGTSEDIKEEVINHPELIPYDGVLGGTMQFDENRIFVISHEYVYAEFSDGHMMGYLILHYSIENGEATNWQIVSQYLDGE</sequence>
<gene>
    <name evidence="3" type="ORF">OEV98_12430</name>
</gene>
<evidence type="ECO:0000256" key="1">
    <source>
        <dbReference type="SAM" id="Coils"/>
    </source>
</evidence>
<reference evidence="3" key="1">
    <citation type="submission" date="2022-10" db="EMBL/GenBank/DDBJ databases">
        <title>Description of Fervidibacillus gen. nov. in the family Fervidibacillaceae fam. nov. with two species, Fervidibacillus albus sp. nov., and Fervidibacillus halotolerans sp. nov., isolated from tidal flat sediments.</title>
        <authorList>
            <person name="Kwon K.K."/>
            <person name="Yang S.-H."/>
        </authorList>
    </citation>
    <scope>NUCLEOTIDE SEQUENCE</scope>
    <source>
        <strain evidence="3">JCM 19140</strain>
    </source>
</reference>
<keyword evidence="2" id="KW-0472">Membrane</keyword>
<dbReference type="RefSeq" id="WP_263073622.1">
    <property type="nucleotide sequence ID" value="NZ_JAOUSF010000004.1"/>
</dbReference>
<evidence type="ECO:0000313" key="4">
    <source>
        <dbReference type="Proteomes" id="UP001209318"/>
    </source>
</evidence>
<feature type="transmembrane region" description="Helical" evidence="2">
    <location>
        <begin position="42"/>
        <end position="64"/>
    </location>
</feature>
<dbReference type="AlphaFoldDB" id="A0AAE3IVV6"/>
<proteinExistence type="predicted"/>
<comment type="caution">
    <text evidence="3">The sequence shown here is derived from an EMBL/GenBank/DDBJ whole genome shotgun (WGS) entry which is preliminary data.</text>
</comment>